<feature type="compositionally biased region" description="Basic and acidic residues" evidence="1">
    <location>
        <begin position="32"/>
        <end position="49"/>
    </location>
</feature>
<name>A0A9P5VHS2_9FUNG</name>
<feature type="region of interest" description="Disordered" evidence="1">
    <location>
        <begin position="1"/>
        <end position="98"/>
    </location>
</feature>
<dbReference type="EMBL" id="JAAAUY010001086">
    <property type="protein sequence ID" value="KAF9324444.1"/>
    <property type="molecule type" value="Genomic_DNA"/>
</dbReference>
<evidence type="ECO:0000313" key="2">
    <source>
        <dbReference type="EMBL" id="KAF9324444.1"/>
    </source>
</evidence>
<evidence type="ECO:0000313" key="3">
    <source>
        <dbReference type="Proteomes" id="UP000696485"/>
    </source>
</evidence>
<gene>
    <name evidence="2" type="ORF">BG006_000514</name>
</gene>
<feature type="compositionally biased region" description="Basic and acidic residues" evidence="1">
    <location>
        <begin position="63"/>
        <end position="73"/>
    </location>
</feature>
<protein>
    <recommendedName>
        <fullName evidence="4">Histone H1</fullName>
    </recommendedName>
</protein>
<dbReference type="Proteomes" id="UP000696485">
    <property type="component" value="Unassembled WGS sequence"/>
</dbReference>
<dbReference type="AlphaFoldDB" id="A0A9P5VHS2"/>
<evidence type="ECO:0000256" key="1">
    <source>
        <dbReference type="SAM" id="MobiDB-lite"/>
    </source>
</evidence>
<feature type="region of interest" description="Disordered" evidence="1">
    <location>
        <begin position="136"/>
        <end position="195"/>
    </location>
</feature>
<comment type="caution">
    <text evidence="2">The sequence shown here is derived from an EMBL/GenBank/DDBJ whole genome shotgun (WGS) entry which is preliminary data.</text>
</comment>
<feature type="compositionally biased region" description="Basic residues" evidence="1">
    <location>
        <begin position="171"/>
        <end position="195"/>
    </location>
</feature>
<sequence length="195" mass="21544">MSPVAESPEKRKTRGAAKRDEEAKKKPTKKPTRADKGKAKAVEPPEPPKKTRAKPIKILTKPAKPEVKSKKNEPTQMKTRIKHAIKANPDPKGPTRTRLRSWINTTFNPNPGTLRLENYSIALDFDETLQREVDAGRIHFTTGNHQRVEMGPSPNAPESSSSKKAADKKKTTLKKAAPKKAAPKKGVPKKAAPKK</sequence>
<evidence type="ECO:0008006" key="4">
    <source>
        <dbReference type="Google" id="ProtNLM"/>
    </source>
</evidence>
<proteinExistence type="predicted"/>
<accession>A0A9P5VHS2</accession>
<organism evidence="2 3">
    <name type="scientific">Podila minutissima</name>
    <dbReference type="NCBI Taxonomy" id="64525"/>
    <lineage>
        <taxon>Eukaryota</taxon>
        <taxon>Fungi</taxon>
        <taxon>Fungi incertae sedis</taxon>
        <taxon>Mucoromycota</taxon>
        <taxon>Mortierellomycotina</taxon>
        <taxon>Mortierellomycetes</taxon>
        <taxon>Mortierellales</taxon>
        <taxon>Mortierellaceae</taxon>
        <taxon>Podila</taxon>
    </lineage>
</organism>
<reference evidence="2" key="1">
    <citation type="journal article" date="2020" name="Fungal Divers.">
        <title>Resolving the Mortierellaceae phylogeny through synthesis of multi-gene phylogenetics and phylogenomics.</title>
        <authorList>
            <person name="Vandepol N."/>
            <person name="Liber J."/>
            <person name="Desiro A."/>
            <person name="Na H."/>
            <person name="Kennedy M."/>
            <person name="Barry K."/>
            <person name="Grigoriev I.V."/>
            <person name="Miller A.N."/>
            <person name="O'Donnell K."/>
            <person name="Stajich J.E."/>
            <person name="Bonito G."/>
        </authorList>
    </citation>
    <scope>NUCLEOTIDE SEQUENCE</scope>
    <source>
        <strain evidence="2">NVP1</strain>
    </source>
</reference>
<feature type="compositionally biased region" description="Low complexity" evidence="1">
    <location>
        <begin position="152"/>
        <end position="163"/>
    </location>
</feature>
<keyword evidence="3" id="KW-1185">Reference proteome</keyword>
<feature type="non-terminal residue" evidence="2">
    <location>
        <position position="1"/>
    </location>
</feature>